<dbReference type="AlphaFoldDB" id="A0A430ASB3"/>
<evidence type="ECO:0000313" key="2">
    <source>
        <dbReference type="Proteomes" id="UP000286773"/>
    </source>
</evidence>
<gene>
    <name evidence="1" type="ORF">CBF27_09670</name>
</gene>
<dbReference type="EMBL" id="NGKC01000010">
    <property type="protein sequence ID" value="RSU10951.1"/>
    <property type="molecule type" value="Genomic_DNA"/>
</dbReference>
<dbReference type="OrthoDB" id="9096700at2"/>
<evidence type="ECO:0008006" key="3">
    <source>
        <dbReference type="Google" id="ProtNLM"/>
    </source>
</evidence>
<proteinExistence type="predicted"/>
<dbReference type="Proteomes" id="UP000286773">
    <property type="component" value="Unassembled WGS sequence"/>
</dbReference>
<sequence>MILFIGFWLLQIGLSYFQHKNYKEVLNEIKKMKTGYLGVGIAKAKFKVGKGVVTFLVTDENKVILDYQEMSGYTVFARFKRNQRFVGKKAEDIRQSLKGKQQITAFNQALTLIDKELLKMEG</sequence>
<comment type="caution">
    <text evidence="1">The sequence shown here is derived from an EMBL/GenBank/DDBJ whole genome shotgun (WGS) entry which is preliminary data.</text>
</comment>
<evidence type="ECO:0000313" key="1">
    <source>
        <dbReference type="EMBL" id="RSU10951.1"/>
    </source>
</evidence>
<organism evidence="1 2">
    <name type="scientific">Vagococcus acidifermentans</name>
    <dbReference type="NCBI Taxonomy" id="564710"/>
    <lineage>
        <taxon>Bacteria</taxon>
        <taxon>Bacillati</taxon>
        <taxon>Bacillota</taxon>
        <taxon>Bacilli</taxon>
        <taxon>Lactobacillales</taxon>
        <taxon>Enterococcaceae</taxon>
        <taxon>Vagococcus</taxon>
    </lineage>
</organism>
<protein>
    <recommendedName>
        <fullName evidence="3">Transcriptional regulator</fullName>
    </recommendedName>
</protein>
<accession>A0A430ASB3</accession>
<dbReference type="RefSeq" id="WP_126814100.1">
    <property type="nucleotide sequence ID" value="NZ_NGKC01000010.1"/>
</dbReference>
<dbReference type="InterPro" id="IPR009693">
    <property type="entry name" value="Glucitol_operon_activator"/>
</dbReference>
<dbReference type="Pfam" id="PF06923">
    <property type="entry name" value="GutM"/>
    <property type="match status" value="1"/>
</dbReference>
<name>A0A430ASB3_9ENTE</name>
<reference evidence="1 2" key="1">
    <citation type="submission" date="2017-05" db="EMBL/GenBank/DDBJ databases">
        <title>Vagococcus spp. assemblies.</title>
        <authorList>
            <person name="Gulvik C.A."/>
        </authorList>
    </citation>
    <scope>NUCLEOTIDE SEQUENCE [LARGE SCALE GENOMIC DNA]</scope>
    <source>
        <strain evidence="1 2">LMG 24798</strain>
    </source>
</reference>
<keyword evidence="2" id="KW-1185">Reference proteome</keyword>